<dbReference type="Proteomes" id="UP000266673">
    <property type="component" value="Unassembled WGS sequence"/>
</dbReference>
<feature type="region of interest" description="Disordered" evidence="1">
    <location>
        <begin position="49"/>
        <end position="92"/>
    </location>
</feature>
<sequence length="92" mass="10647">MLDELGKFYFYISVPLEDCRVVEWGSGDFGRIFRLCKQCDKFKSNLATKKGGRYNHDDPSYFDNDNEDNVDISDIHSPQVVETDTKSLTLEE</sequence>
<evidence type="ECO:0000256" key="1">
    <source>
        <dbReference type="SAM" id="MobiDB-lite"/>
    </source>
</evidence>
<protein>
    <submittedName>
        <fullName evidence="2">Uncharacterized protein</fullName>
    </submittedName>
</protein>
<keyword evidence="3" id="KW-1185">Reference proteome</keyword>
<evidence type="ECO:0000313" key="3">
    <source>
        <dbReference type="Proteomes" id="UP000266673"/>
    </source>
</evidence>
<name>A0A397UKF3_9GLOM</name>
<reference evidence="2 3" key="1">
    <citation type="submission" date="2018-06" db="EMBL/GenBank/DDBJ databases">
        <title>Comparative genomics reveals the genomic features of Rhizophagus irregularis, R. cerebriforme, R. diaphanum and Gigaspora rosea, and their symbiotic lifestyle signature.</title>
        <authorList>
            <person name="Morin E."/>
            <person name="San Clemente H."/>
            <person name="Chen E.C.H."/>
            <person name="De La Providencia I."/>
            <person name="Hainaut M."/>
            <person name="Kuo A."/>
            <person name="Kohler A."/>
            <person name="Murat C."/>
            <person name="Tang N."/>
            <person name="Roy S."/>
            <person name="Loubradou J."/>
            <person name="Henrissat B."/>
            <person name="Grigoriev I.V."/>
            <person name="Corradi N."/>
            <person name="Roux C."/>
            <person name="Martin F.M."/>
        </authorList>
    </citation>
    <scope>NUCLEOTIDE SEQUENCE [LARGE SCALE GENOMIC DNA]</scope>
    <source>
        <strain evidence="2 3">DAOM 194757</strain>
    </source>
</reference>
<evidence type="ECO:0000313" key="2">
    <source>
        <dbReference type="EMBL" id="RIB07616.1"/>
    </source>
</evidence>
<dbReference type="AlphaFoldDB" id="A0A397UKF3"/>
<feature type="compositionally biased region" description="Polar residues" evidence="1">
    <location>
        <begin position="80"/>
        <end position="92"/>
    </location>
</feature>
<comment type="caution">
    <text evidence="2">The sequence shown here is derived from an EMBL/GenBank/DDBJ whole genome shotgun (WGS) entry which is preliminary data.</text>
</comment>
<accession>A0A397UKF3</accession>
<gene>
    <name evidence="2" type="ORF">C2G38_2213948</name>
</gene>
<proteinExistence type="predicted"/>
<organism evidence="2 3">
    <name type="scientific">Gigaspora rosea</name>
    <dbReference type="NCBI Taxonomy" id="44941"/>
    <lineage>
        <taxon>Eukaryota</taxon>
        <taxon>Fungi</taxon>
        <taxon>Fungi incertae sedis</taxon>
        <taxon>Mucoromycota</taxon>
        <taxon>Glomeromycotina</taxon>
        <taxon>Glomeromycetes</taxon>
        <taxon>Diversisporales</taxon>
        <taxon>Gigasporaceae</taxon>
        <taxon>Gigaspora</taxon>
    </lineage>
</organism>
<dbReference type="EMBL" id="QKWP01001629">
    <property type="protein sequence ID" value="RIB07616.1"/>
    <property type="molecule type" value="Genomic_DNA"/>
</dbReference>